<dbReference type="AlphaFoldDB" id="A0A844HP56"/>
<feature type="domain" description="CBU-0592-like" evidence="2">
    <location>
        <begin position="4"/>
        <end position="79"/>
    </location>
</feature>
<sequence length="82" mass="8975">MMLADVAGIIGACAYLLAYALLQTGVLSLRDSSYTYLNILGGVALIWSLQENFNLGAMITQVAWLIFTVVGFLRNMRTNRTA</sequence>
<evidence type="ECO:0000313" key="4">
    <source>
        <dbReference type="Proteomes" id="UP000449846"/>
    </source>
</evidence>
<dbReference type="Proteomes" id="UP000449846">
    <property type="component" value="Unassembled WGS sequence"/>
</dbReference>
<dbReference type="NCBIfam" id="NF047864">
    <property type="entry name" value="CBU_0592_membra"/>
    <property type="match status" value="1"/>
</dbReference>
<dbReference type="Pfam" id="PF26604">
    <property type="entry name" value="CBU_0592"/>
    <property type="match status" value="1"/>
</dbReference>
<comment type="caution">
    <text evidence="3">The sequence shown here is derived from an EMBL/GenBank/DDBJ whole genome shotgun (WGS) entry which is preliminary data.</text>
</comment>
<protein>
    <submittedName>
        <fullName evidence="3">Cyclic nucleotide-binding protein</fullName>
    </submittedName>
</protein>
<evidence type="ECO:0000313" key="3">
    <source>
        <dbReference type="EMBL" id="MTH60838.1"/>
    </source>
</evidence>
<keyword evidence="1" id="KW-0812">Transmembrane</keyword>
<reference evidence="3 4" key="1">
    <citation type="submission" date="2019-11" db="EMBL/GenBank/DDBJ databases">
        <authorList>
            <person name="Dong K."/>
        </authorList>
    </citation>
    <scope>NUCLEOTIDE SEQUENCE [LARGE SCALE GENOMIC DNA]</scope>
    <source>
        <strain evidence="3 4">NBRC 112902</strain>
    </source>
</reference>
<dbReference type="RefSeq" id="WP_155040773.1">
    <property type="nucleotide sequence ID" value="NZ_JBHGCD010000017.1"/>
</dbReference>
<feature type="transmembrane region" description="Helical" evidence="1">
    <location>
        <begin position="55"/>
        <end position="73"/>
    </location>
</feature>
<evidence type="ECO:0000259" key="2">
    <source>
        <dbReference type="Pfam" id="PF26604"/>
    </source>
</evidence>
<dbReference type="OrthoDB" id="6625330at2"/>
<keyword evidence="1" id="KW-0472">Membrane</keyword>
<feature type="transmembrane region" description="Helical" evidence="1">
    <location>
        <begin position="6"/>
        <end position="22"/>
    </location>
</feature>
<proteinExistence type="predicted"/>
<keyword evidence="1" id="KW-1133">Transmembrane helix</keyword>
<keyword evidence="4" id="KW-1185">Reference proteome</keyword>
<organism evidence="3 4">
    <name type="scientific">Paracoccus litorisediminis</name>
    <dbReference type="NCBI Taxonomy" id="2006130"/>
    <lineage>
        <taxon>Bacteria</taxon>
        <taxon>Pseudomonadati</taxon>
        <taxon>Pseudomonadota</taxon>
        <taxon>Alphaproteobacteria</taxon>
        <taxon>Rhodobacterales</taxon>
        <taxon>Paracoccaceae</taxon>
        <taxon>Paracoccus</taxon>
    </lineage>
</organism>
<name>A0A844HP56_9RHOB</name>
<evidence type="ECO:0000256" key="1">
    <source>
        <dbReference type="SAM" id="Phobius"/>
    </source>
</evidence>
<dbReference type="EMBL" id="WMIG01000010">
    <property type="protein sequence ID" value="MTH60838.1"/>
    <property type="molecule type" value="Genomic_DNA"/>
</dbReference>
<gene>
    <name evidence="3" type="ORF">GL300_16605</name>
</gene>
<accession>A0A844HP56</accession>
<dbReference type="InterPro" id="IPR058058">
    <property type="entry name" value="CBU_0592-like"/>
</dbReference>